<feature type="binding site" evidence="8">
    <location>
        <begin position="12"/>
        <end position="18"/>
    </location>
    <ligand>
        <name>GTP</name>
        <dbReference type="ChEBI" id="CHEBI:37565"/>
    </ligand>
</feature>
<feature type="binding site" description="in other chain" evidence="8">
    <location>
        <position position="238"/>
    </location>
    <ligand>
        <name>IMP</name>
        <dbReference type="ChEBI" id="CHEBI:58053"/>
        <note>ligand shared between dimeric partners</note>
    </ligand>
</feature>
<feature type="active site" description="Proton donor" evidence="8">
    <location>
        <position position="41"/>
    </location>
</feature>
<dbReference type="CDD" id="cd03108">
    <property type="entry name" value="AdSS"/>
    <property type="match status" value="1"/>
</dbReference>
<feature type="binding site" description="in other chain" evidence="8">
    <location>
        <begin position="38"/>
        <end position="41"/>
    </location>
    <ligand>
        <name>IMP</name>
        <dbReference type="ChEBI" id="CHEBI:58053"/>
        <note>ligand shared between dimeric partners</note>
    </ligand>
</feature>
<feature type="binding site" evidence="8">
    <location>
        <begin position="298"/>
        <end position="304"/>
    </location>
    <ligand>
        <name>substrate</name>
    </ligand>
</feature>
<comment type="pathway">
    <text evidence="8 9">Purine metabolism; AMP biosynthesis via de novo pathway; AMP from IMP: step 1/2.</text>
</comment>
<evidence type="ECO:0000256" key="3">
    <source>
        <dbReference type="ARBA" id="ARBA00022723"/>
    </source>
</evidence>
<comment type="catalytic activity">
    <reaction evidence="8 9">
        <text>IMP + L-aspartate + GTP = N(6)-(1,2-dicarboxyethyl)-AMP + GDP + phosphate + 2 H(+)</text>
        <dbReference type="Rhea" id="RHEA:15753"/>
        <dbReference type="ChEBI" id="CHEBI:15378"/>
        <dbReference type="ChEBI" id="CHEBI:29991"/>
        <dbReference type="ChEBI" id="CHEBI:37565"/>
        <dbReference type="ChEBI" id="CHEBI:43474"/>
        <dbReference type="ChEBI" id="CHEBI:57567"/>
        <dbReference type="ChEBI" id="CHEBI:58053"/>
        <dbReference type="ChEBI" id="CHEBI:58189"/>
        <dbReference type="EC" id="6.3.4.4"/>
    </reaction>
</comment>
<dbReference type="GO" id="GO:0044208">
    <property type="term" value="P:'de novo' AMP biosynthetic process"/>
    <property type="evidence" value="ECO:0007669"/>
    <property type="project" value="UniProtKB-UniRule"/>
</dbReference>
<dbReference type="NCBIfam" id="NF002223">
    <property type="entry name" value="PRK01117.1"/>
    <property type="match status" value="1"/>
</dbReference>
<organism evidence="10 11">
    <name type="scientific">Pectinatus brassicae</name>
    <dbReference type="NCBI Taxonomy" id="862415"/>
    <lineage>
        <taxon>Bacteria</taxon>
        <taxon>Bacillati</taxon>
        <taxon>Bacillota</taxon>
        <taxon>Negativicutes</taxon>
        <taxon>Selenomonadales</taxon>
        <taxon>Selenomonadaceae</taxon>
        <taxon>Pectinatus</taxon>
    </lineage>
</organism>
<evidence type="ECO:0000256" key="7">
    <source>
        <dbReference type="ARBA" id="ARBA00023134"/>
    </source>
</evidence>
<dbReference type="EC" id="6.3.4.4" evidence="8 9"/>
<dbReference type="EMBL" id="JACHFH010000002">
    <property type="protein sequence ID" value="MBB5335233.1"/>
    <property type="molecule type" value="Genomic_DNA"/>
</dbReference>
<feature type="binding site" evidence="8">
    <location>
        <begin position="412"/>
        <end position="414"/>
    </location>
    <ligand>
        <name>GTP</name>
        <dbReference type="ChEBI" id="CHEBI:37565"/>
    </ligand>
</feature>
<feature type="binding site" evidence="8">
    <location>
        <begin position="330"/>
        <end position="332"/>
    </location>
    <ligand>
        <name>GTP</name>
        <dbReference type="ChEBI" id="CHEBI:37565"/>
    </ligand>
</feature>
<evidence type="ECO:0000256" key="8">
    <source>
        <dbReference type="HAMAP-Rule" id="MF_00011"/>
    </source>
</evidence>
<keyword evidence="3 8" id="KW-0479">Metal-binding</keyword>
<dbReference type="NCBIfam" id="TIGR00184">
    <property type="entry name" value="purA"/>
    <property type="match status" value="1"/>
</dbReference>
<evidence type="ECO:0000256" key="5">
    <source>
        <dbReference type="ARBA" id="ARBA00022755"/>
    </source>
</evidence>
<dbReference type="RefSeq" id="WP_183859045.1">
    <property type="nucleotide sequence ID" value="NZ_JACHFH010000002.1"/>
</dbReference>
<comment type="caution">
    <text evidence="10">The sequence shown here is derived from an EMBL/GenBank/DDBJ whole genome shotgun (WGS) entry which is preliminary data.</text>
</comment>
<dbReference type="PANTHER" id="PTHR11846">
    <property type="entry name" value="ADENYLOSUCCINATE SYNTHETASE"/>
    <property type="match status" value="1"/>
</dbReference>
<keyword evidence="11" id="KW-1185">Reference proteome</keyword>
<sequence length="428" mass="47549">MSTVVVTGTQWGDEGKGKIVDYLAEQSDIVVRYQGGSNAGHTVSVDGKEFKLRLMPSGILYKGKTCVVGDGVVFDPEVLLAEIASLQKEGIEIADYLISNRAQVVMPYHRLMDGLEEESRGNLKIGTTKRGIGPCYMDRDRRIGIRMCDLIDSESFADKLKTILAMKNNELKALYNHAPLDYNEIFEEYSAYAEKLRPFVIDTPSYLNRAIKNNEKVLFEGAQATMLDIDYGTYPYVTASHPISGGVCVGAGVGPKKIDTTVGVVKAYCTRVGEGPFPTEQLNDIGEKIRNVGHEFGTVTGRPRRTGWLDGCVVKYAGYLGSLDYLAITRLDILDHFDEIKMCVAYKHDGKIIDEMPANLRVFGEVEPVYETFKGWNTDTTAIREYEDLPEQAKVYLKRLAEVAEVEIGFVSVGPNRDQTIVCAENIF</sequence>
<keyword evidence="7 8" id="KW-0342">GTP-binding</keyword>
<evidence type="ECO:0000313" key="10">
    <source>
        <dbReference type="EMBL" id="MBB5335233.1"/>
    </source>
</evidence>
<dbReference type="HAMAP" id="MF_00011">
    <property type="entry name" value="Adenylosucc_synth"/>
    <property type="match status" value="1"/>
</dbReference>
<gene>
    <name evidence="8" type="primary">purA</name>
    <name evidence="10" type="ORF">HNR32_000347</name>
</gene>
<feature type="binding site" evidence="8">
    <location>
        <position position="40"/>
    </location>
    <ligand>
        <name>Mg(2+)</name>
        <dbReference type="ChEBI" id="CHEBI:18420"/>
    </ligand>
</feature>
<comment type="function">
    <text evidence="8">Plays an important role in the de novo pathway of purine nucleotide biosynthesis. Catalyzes the first committed step in the biosynthesis of AMP from IMP.</text>
</comment>
<dbReference type="Gene3D" id="3.90.170.10">
    <property type="entry name" value="Adenylosuccinate Synthetase, subunit A, domain 3"/>
    <property type="match status" value="1"/>
</dbReference>
<evidence type="ECO:0000313" key="11">
    <source>
        <dbReference type="Proteomes" id="UP000559117"/>
    </source>
</evidence>
<dbReference type="SUPFAM" id="SSF52540">
    <property type="entry name" value="P-loop containing nucleoside triphosphate hydrolases"/>
    <property type="match status" value="1"/>
</dbReference>
<evidence type="ECO:0000256" key="6">
    <source>
        <dbReference type="ARBA" id="ARBA00022842"/>
    </source>
</evidence>
<evidence type="ECO:0000256" key="4">
    <source>
        <dbReference type="ARBA" id="ARBA00022741"/>
    </source>
</evidence>
<feature type="binding site" description="in other chain" evidence="8">
    <location>
        <begin position="13"/>
        <end position="16"/>
    </location>
    <ligand>
        <name>IMP</name>
        <dbReference type="ChEBI" id="CHEBI:58053"/>
        <note>ligand shared between dimeric partners</note>
    </ligand>
</feature>
<comment type="subcellular location">
    <subcellularLocation>
        <location evidence="8">Cytoplasm</location>
    </subcellularLocation>
</comment>
<feature type="binding site" evidence="8">
    <location>
        <position position="142"/>
    </location>
    <ligand>
        <name>IMP</name>
        <dbReference type="ChEBI" id="CHEBI:58053"/>
        <note>ligand shared between dimeric partners</note>
    </ligand>
</feature>
<feature type="active site" description="Proton acceptor" evidence="8">
    <location>
        <position position="13"/>
    </location>
</feature>
<dbReference type="AlphaFoldDB" id="A0A840UQF3"/>
<dbReference type="SMART" id="SM00788">
    <property type="entry name" value="Adenylsucc_synt"/>
    <property type="match status" value="1"/>
</dbReference>
<dbReference type="Proteomes" id="UP000559117">
    <property type="component" value="Unassembled WGS sequence"/>
</dbReference>
<dbReference type="GO" id="GO:0046040">
    <property type="term" value="P:IMP metabolic process"/>
    <property type="evidence" value="ECO:0007669"/>
    <property type="project" value="TreeGrafter"/>
</dbReference>
<dbReference type="InterPro" id="IPR001114">
    <property type="entry name" value="Adenylosuccinate_synthetase"/>
</dbReference>
<dbReference type="Gene3D" id="1.10.300.10">
    <property type="entry name" value="Adenylosuccinate Synthetase, subunit A, domain 2"/>
    <property type="match status" value="1"/>
</dbReference>
<feature type="binding site" evidence="8">
    <location>
        <begin position="40"/>
        <end position="42"/>
    </location>
    <ligand>
        <name>GTP</name>
        <dbReference type="ChEBI" id="CHEBI:37565"/>
    </ligand>
</feature>
<reference evidence="10 11" key="1">
    <citation type="submission" date="2020-08" db="EMBL/GenBank/DDBJ databases">
        <title>Genomic Encyclopedia of Type Strains, Phase IV (KMG-IV): sequencing the most valuable type-strain genomes for metagenomic binning, comparative biology and taxonomic classification.</title>
        <authorList>
            <person name="Goeker M."/>
        </authorList>
    </citation>
    <scope>NUCLEOTIDE SEQUENCE [LARGE SCALE GENOMIC DNA]</scope>
    <source>
        <strain evidence="10 11">DSM 24661</strain>
    </source>
</reference>
<evidence type="ECO:0000256" key="9">
    <source>
        <dbReference type="RuleBase" id="RU000520"/>
    </source>
</evidence>
<dbReference type="FunFam" id="1.10.300.10:FF:000001">
    <property type="entry name" value="Adenylosuccinate synthetase"/>
    <property type="match status" value="1"/>
</dbReference>
<dbReference type="InterPro" id="IPR042109">
    <property type="entry name" value="Adenylosuccinate_synth_dom1"/>
</dbReference>
<evidence type="ECO:0000256" key="1">
    <source>
        <dbReference type="ARBA" id="ARBA00011738"/>
    </source>
</evidence>
<keyword evidence="4 8" id="KW-0547">Nucleotide-binding</keyword>
<feature type="binding site" evidence="8">
    <location>
        <position position="13"/>
    </location>
    <ligand>
        <name>Mg(2+)</name>
        <dbReference type="ChEBI" id="CHEBI:18420"/>
    </ligand>
</feature>
<feature type="binding site" description="in other chain" evidence="8">
    <location>
        <position position="302"/>
    </location>
    <ligand>
        <name>IMP</name>
        <dbReference type="ChEBI" id="CHEBI:58053"/>
        <note>ligand shared between dimeric partners</note>
    </ligand>
</feature>
<dbReference type="GO" id="GO:0000287">
    <property type="term" value="F:magnesium ion binding"/>
    <property type="evidence" value="ECO:0007669"/>
    <property type="project" value="UniProtKB-UniRule"/>
</dbReference>
<dbReference type="GO" id="GO:0004019">
    <property type="term" value="F:adenylosuccinate synthase activity"/>
    <property type="evidence" value="ECO:0007669"/>
    <property type="project" value="UniProtKB-UniRule"/>
</dbReference>
<feature type="binding site" evidence="8">
    <location>
        <position position="304"/>
    </location>
    <ligand>
        <name>GTP</name>
        <dbReference type="ChEBI" id="CHEBI:37565"/>
    </ligand>
</feature>
<comment type="cofactor">
    <cofactor evidence="8">
        <name>Mg(2+)</name>
        <dbReference type="ChEBI" id="CHEBI:18420"/>
    </cofactor>
    <text evidence="8">Binds 1 Mg(2+) ion per subunit.</text>
</comment>
<dbReference type="InterPro" id="IPR018220">
    <property type="entry name" value="Adenylosuccin_syn_GTP-bd"/>
</dbReference>
<dbReference type="GO" id="GO:0005525">
    <property type="term" value="F:GTP binding"/>
    <property type="evidence" value="ECO:0007669"/>
    <property type="project" value="UniProtKB-UniRule"/>
</dbReference>
<dbReference type="PROSITE" id="PS01266">
    <property type="entry name" value="ADENYLOSUCCIN_SYN_1"/>
    <property type="match status" value="1"/>
</dbReference>
<keyword evidence="8" id="KW-0963">Cytoplasm</keyword>
<name>A0A840UQF3_9FIRM</name>
<dbReference type="FunFam" id="3.90.170.10:FF:000001">
    <property type="entry name" value="Adenylosuccinate synthetase"/>
    <property type="match status" value="1"/>
</dbReference>
<dbReference type="PANTHER" id="PTHR11846:SF0">
    <property type="entry name" value="ADENYLOSUCCINATE SYNTHETASE"/>
    <property type="match status" value="1"/>
</dbReference>
<keyword evidence="2 8" id="KW-0436">Ligase</keyword>
<accession>A0A840UQF3</accession>
<dbReference type="Pfam" id="PF00709">
    <property type="entry name" value="Adenylsucc_synt"/>
    <property type="match status" value="1"/>
</dbReference>
<dbReference type="InterPro" id="IPR042111">
    <property type="entry name" value="Adenylosuccinate_synth_dom3"/>
</dbReference>
<keyword evidence="5 8" id="KW-0658">Purine biosynthesis</keyword>
<feature type="binding site" description="in other chain" evidence="8">
    <location>
        <position position="223"/>
    </location>
    <ligand>
        <name>IMP</name>
        <dbReference type="ChEBI" id="CHEBI:58053"/>
        <note>ligand shared between dimeric partners</note>
    </ligand>
</feature>
<keyword evidence="6 8" id="KW-0460">Magnesium</keyword>
<proteinExistence type="inferred from homology"/>
<feature type="binding site" description="in other chain" evidence="8">
    <location>
        <position position="128"/>
    </location>
    <ligand>
        <name>IMP</name>
        <dbReference type="ChEBI" id="CHEBI:58053"/>
        <note>ligand shared between dimeric partners</note>
    </ligand>
</feature>
<comment type="similarity">
    <text evidence="8 9">Belongs to the adenylosuccinate synthetase family.</text>
</comment>
<comment type="subunit">
    <text evidence="1 8">Homodimer.</text>
</comment>
<dbReference type="InterPro" id="IPR042110">
    <property type="entry name" value="Adenylosuccinate_synth_dom2"/>
</dbReference>
<evidence type="ECO:0000256" key="2">
    <source>
        <dbReference type="ARBA" id="ARBA00022598"/>
    </source>
</evidence>
<protein>
    <recommendedName>
        <fullName evidence="8 9">Adenylosuccinate synthetase</fullName>
        <shortName evidence="8">AMPSase</shortName>
        <shortName evidence="8">AdSS</shortName>
        <ecNumber evidence="8 9">6.3.4.4</ecNumber>
    </recommendedName>
    <alternativeName>
        <fullName evidence="8">IMP--aspartate ligase</fullName>
    </alternativeName>
</protein>
<dbReference type="GO" id="GO:0005737">
    <property type="term" value="C:cytoplasm"/>
    <property type="evidence" value="ECO:0007669"/>
    <property type="project" value="UniProtKB-SubCell"/>
</dbReference>
<dbReference type="InterPro" id="IPR027417">
    <property type="entry name" value="P-loop_NTPase"/>
</dbReference>
<dbReference type="Gene3D" id="3.40.440.10">
    <property type="entry name" value="Adenylosuccinate Synthetase, subunit A, domain 1"/>
    <property type="match status" value="1"/>
</dbReference>
<dbReference type="UniPathway" id="UPA00075">
    <property type="reaction ID" value="UER00335"/>
</dbReference>